<evidence type="ECO:0000313" key="2">
    <source>
        <dbReference type="EMBL" id="MPM67367.1"/>
    </source>
</evidence>
<comment type="caution">
    <text evidence="2">The sequence shown here is derived from an EMBL/GenBank/DDBJ whole genome shotgun (WGS) entry which is preliminary data.</text>
</comment>
<evidence type="ECO:0000256" key="1">
    <source>
        <dbReference type="SAM" id="MobiDB-lite"/>
    </source>
</evidence>
<reference evidence="2" key="1">
    <citation type="submission" date="2019-08" db="EMBL/GenBank/DDBJ databases">
        <authorList>
            <person name="Kucharzyk K."/>
            <person name="Murdoch R.W."/>
            <person name="Higgins S."/>
            <person name="Loffler F."/>
        </authorList>
    </citation>
    <scope>NUCLEOTIDE SEQUENCE</scope>
</reference>
<dbReference type="EMBL" id="VSSQ01021648">
    <property type="protein sequence ID" value="MPM67367.1"/>
    <property type="molecule type" value="Genomic_DNA"/>
</dbReference>
<feature type="region of interest" description="Disordered" evidence="1">
    <location>
        <begin position="328"/>
        <end position="353"/>
    </location>
</feature>
<sequence length="353" mass="38350">MHQDAESAMIPEHGAVLAEAHRLIAPQFTIERIFGGGGEGGFFRLPVAAGEIGAVKRIGVPLEPELPVVRPGWRREFQPDGFAGCGRGRHRFAGRAVERDRRGGEDKALRCIVSDLEYEFRDLIAGNLFQYHRQFACARGHQERPEMGGIGETAVAASQGTQFLRRGLAAGEIHAPQFRATGLIADFGQRNRHFHTPEILAAEGSGAEVGMIGDMAAEGVENDAVGIDDELAQIFRQSAVEGIDADLHAVVAPDFIVALFRCGPLPPQRIHIGFVTAESDIKHFIIPAEETVGGHGGFFSADFFQPEGFGVLPFRRIDPAVQRGRLLQPRQRRVAGGRRRQPAATGEHAAQQP</sequence>
<proteinExistence type="predicted"/>
<organism evidence="2">
    <name type="scientific">bioreactor metagenome</name>
    <dbReference type="NCBI Taxonomy" id="1076179"/>
    <lineage>
        <taxon>unclassified sequences</taxon>
        <taxon>metagenomes</taxon>
        <taxon>ecological metagenomes</taxon>
    </lineage>
</organism>
<accession>A0A645BQ41</accession>
<gene>
    <name evidence="2" type="ORF">SDC9_114289</name>
</gene>
<protein>
    <submittedName>
        <fullName evidence="2">Uncharacterized protein</fullName>
    </submittedName>
</protein>
<feature type="compositionally biased region" description="Basic residues" evidence="1">
    <location>
        <begin position="330"/>
        <end position="341"/>
    </location>
</feature>
<name>A0A645BQ41_9ZZZZ</name>
<dbReference type="AlphaFoldDB" id="A0A645BQ41"/>